<sequence length="230" mass="26324">MASGNIVWTWSESYKNHFYITYDSQGNPSYVWATTDQRRDSGQFETGNHIHGTDGEYEQLDPSYTVRQDARTFFRRGRLFSVLFSEGMGETARMQDRDCVTVVKYGGKVFTQIRRFVVVGEKKGFSYGCPIYTYKDRATTKPGCRPSEHAVVYYSTLQSPTLLPGETDLVKKPIGVKPSDPNQQPMNTASRIRFGKVYPIDWNVKVKDLGKVIDEDMERLLAYYTKELTG</sequence>
<reference evidence="4" key="2">
    <citation type="submission" date="2020-04" db="EMBL/GenBank/DDBJ databases">
        <authorList>
            <consortium name="NCBI Genome Project"/>
        </authorList>
    </citation>
    <scope>NUCLEOTIDE SEQUENCE</scope>
    <source>
        <strain evidence="4">CBS 304.34</strain>
    </source>
</reference>
<keyword evidence="3" id="KW-1185">Reference proteome</keyword>
<organism evidence="2">
    <name type="scientific">Mytilinidion resinicola</name>
    <dbReference type="NCBI Taxonomy" id="574789"/>
    <lineage>
        <taxon>Eukaryota</taxon>
        <taxon>Fungi</taxon>
        <taxon>Dikarya</taxon>
        <taxon>Ascomycota</taxon>
        <taxon>Pezizomycotina</taxon>
        <taxon>Dothideomycetes</taxon>
        <taxon>Pleosporomycetidae</taxon>
        <taxon>Mytilinidiales</taxon>
        <taxon>Mytilinidiaceae</taxon>
        <taxon>Mytilinidion</taxon>
    </lineage>
</organism>
<dbReference type="OrthoDB" id="3559580at2759"/>
<feature type="domain" description="DUF6590" evidence="1">
    <location>
        <begin position="71"/>
        <end position="221"/>
    </location>
</feature>
<name>A0A6A6Y5C3_9PEZI</name>
<evidence type="ECO:0000259" key="1">
    <source>
        <dbReference type="Pfam" id="PF20233"/>
    </source>
</evidence>
<protein>
    <recommendedName>
        <fullName evidence="1">DUF6590 domain-containing protein</fullName>
    </recommendedName>
</protein>
<dbReference type="Proteomes" id="UP000504636">
    <property type="component" value="Unplaced"/>
</dbReference>
<dbReference type="InterPro" id="IPR046497">
    <property type="entry name" value="DUF6590"/>
</dbReference>
<accession>A0A6A6Y5C3</accession>
<dbReference type="PANTHER" id="PTHR35391:SF5">
    <property type="entry name" value="DUF6590 DOMAIN-CONTAINING PROTEIN"/>
    <property type="match status" value="1"/>
</dbReference>
<gene>
    <name evidence="2 4" type="ORF">BDZ99DRAFT_526598</name>
</gene>
<evidence type="ECO:0000313" key="3">
    <source>
        <dbReference type="Proteomes" id="UP000504636"/>
    </source>
</evidence>
<dbReference type="EMBL" id="MU003718">
    <property type="protein sequence ID" value="KAF2803224.1"/>
    <property type="molecule type" value="Genomic_DNA"/>
</dbReference>
<dbReference type="RefSeq" id="XP_033570188.1">
    <property type="nucleotide sequence ID" value="XM_033726151.1"/>
</dbReference>
<reference evidence="4" key="3">
    <citation type="submission" date="2025-04" db="UniProtKB">
        <authorList>
            <consortium name="RefSeq"/>
        </authorList>
    </citation>
    <scope>IDENTIFICATION</scope>
    <source>
        <strain evidence="4">CBS 304.34</strain>
    </source>
</reference>
<proteinExistence type="predicted"/>
<evidence type="ECO:0000313" key="4">
    <source>
        <dbReference type="RefSeq" id="XP_033570188.1"/>
    </source>
</evidence>
<dbReference type="PANTHER" id="PTHR35391">
    <property type="entry name" value="C2H2-TYPE DOMAIN-CONTAINING PROTEIN-RELATED"/>
    <property type="match status" value="1"/>
</dbReference>
<dbReference type="AlphaFoldDB" id="A0A6A6Y5C3"/>
<reference evidence="2 4" key="1">
    <citation type="journal article" date="2020" name="Stud. Mycol.">
        <title>101 Dothideomycetes genomes: a test case for predicting lifestyles and emergence of pathogens.</title>
        <authorList>
            <person name="Haridas S."/>
            <person name="Albert R."/>
            <person name="Binder M."/>
            <person name="Bloem J."/>
            <person name="Labutti K."/>
            <person name="Salamov A."/>
            <person name="Andreopoulos B."/>
            <person name="Baker S."/>
            <person name="Barry K."/>
            <person name="Bills G."/>
            <person name="Bluhm B."/>
            <person name="Cannon C."/>
            <person name="Castanera R."/>
            <person name="Culley D."/>
            <person name="Daum C."/>
            <person name="Ezra D."/>
            <person name="Gonzalez J."/>
            <person name="Henrissat B."/>
            <person name="Kuo A."/>
            <person name="Liang C."/>
            <person name="Lipzen A."/>
            <person name="Lutzoni F."/>
            <person name="Magnuson J."/>
            <person name="Mondo S."/>
            <person name="Nolan M."/>
            <person name="Ohm R."/>
            <person name="Pangilinan J."/>
            <person name="Park H.-J."/>
            <person name="Ramirez L."/>
            <person name="Alfaro M."/>
            <person name="Sun H."/>
            <person name="Tritt A."/>
            <person name="Yoshinaga Y."/>
            <person name="Zwiers L.-H."/>
            <person name="Turgeon B."/>
            <person name="Goodwin S."/>
            <person name="Spatafora J."/>
            <person name="Crous P."/>
            <person name="Grigoriev I."/>
        </authorList>
    </citation>
    <scope>NUCLEOTIDE SEQUENCE</scope>
    <source>
        <strain evidence="2 4">CBS 304.34</strain>
    </source>
</reference>
<dbReference type="GeneID" id="54467044"/>
<evidence type="ECO:0000313" key="2">
    <source>
        <dbReference type="EMBL" id="KAF2803224.1"/>
    </source>
</evidence>
<dbReference type="Pfam" id="PF20233">
    <property type="entry name" value="DUF6590"/>
    <property type="match status" value="1"/>
</dbReference>